<dbReference type="Gene3D" id="3.40.50.2000">
    <property type="entry name" value="Glycogen Phosphorylase B"/>
    <property type="match status" value="1"/>
</dbReference>
<dbReference type="GO" id="GO:0016758">
    <property type="term" value="F:hexosyltransferase activity"/>
    <property type="evidence" value="ECO:0007669"/>
    <property type="project" value="InterPro"/>
</dbReference>
<reference evidence="2" key="1">
    <citation type="journal article" date="2015" name="Nature">
        <title>Complex archaea that bridge the gap between prokaryotes and eukaryotes.</title>
        <authorList>
            <person name="Spang A."/>
            <person name="Saw J.H."/>
            <person name="Jorgensen S.L."/>
            <person name="Zaremba-Niedzwiedzka K."/>
            <person name="Martijn J."/>
            <person name="Lind A.E."/>
            <person name="van Eijk R."/>
            <person name="Schleper C."/>
            <person name="Guy L."/>
            <person name="Ettema T.J."/>
        </authorList>
    </citation>
    <scope>NUCLEOTIDE SEQUENCE</scope>
</reference>
<dbReference type="AlphaFoldDB" id="A0A0F9U793"/>
<proteinExistence type="predicted"/>
<dbReference type="Pfam" id="PF04101">
    <property type="entry name" value="Glyco_tran_28_C"/>
    <property type="match status" value="1"/>
</dbReference>
<sequence length="385" mass="41935">MRVLFHVQHLLGVGHLRRGELLADAMAKRGMAVTVALGGMPVPEMPFAGADVVQLPATKLKGADFKVFYDADGEPVTDAWRAARRDALLQLYDEIQPDIVLLEMYPFGRWRFGFELLPLLERAARDKPRVKCVTSVRDILVATKHPERAAKGAAIARAHLDAVLVHSDPSLFAFEETYPHAEELADLIGYTGYVTEPAERVRGAPNGEVIVSAGGGAAAGNLMRAAMAARASTPLADRVWRFFTGPRFPAEAFEELSAMADERTVVSRFAPNFQELLDGCALSISQAGYNTVMNLLRAEAPAVVVPYDEGEETEQWHRSERMRDMGLLSVVKTSELSPPTMAAAIAETLERPSAKRPSIDLDGAAHAARMIEALGNGDDCSRMAR</sequence>
<dbReference type="InterPro" id="IPR007235">
    <property type="entry name" value="Glyco_trans_28_C"/>
</dbReference>
<name>A0A0F9U793_9ZZZZ</name>
<dbReference type="EMBL" id="LAZR01000123">
    <property type="protein sequence ID" value="KKN89085.1"/>
    <property type="molecule type" value="Genomic_DNA"/>
</dbReference>
<dbReference type="PANTHER" id="PTHR21015">
    <property type="entry name" value="UDP-N-ACETYLGLUCOSAMINE--N-ACETYLMURAMYL-(PENTAPEPTIDE) PYROPHOSPHORYL-UNDECAPRENOL N-ACETYLGLUCOSAMINE TRANSFERASE 1"/>
    <property type="match status" value="1"/>
</dbReference>
<evidence type="ECO:0000313" key="2">
    <source>
        <dbReference type="EMBL" id="KKN89085.1"/>
    </source>
</evidence>
<protein>
    <recommendedName>
        <fullName evidence="1">Glycosyl transferase family 28 C-terminal domain-containing protein</fullName>
    </recommendedName>
</protein>
<dbReference type="PANTHER" id="PTHR21015:SF28">
    <property type="entry name" value="SLL1722 PROTEIN"/>
    <property type="match status" value="1"/>
</dbReference>
<dbReference type="SUPFAM" id="SSF53756">
    <property type="entry name" value="UDP-Glycosyltransferase/glycogen phosphorylase"/>
    <property type="match status" value="1"/>
</dbReference>
<organism evidence="2">
    <name type="scientific">marine sediment metagenome</name>
    <dbReference type="NCBI Taxonomy" id="412755"/>
    <lineage>
        <taxon>unclassified sequences</taxon>
        <taxon>metagenomes</taxon>
        <taxon>ecological metagenomes</taxon>
    </lineage>
</organism>
<gene>
    <name evidence="2" type="ORF">LCGC14_0242780</name>
</gene>
<feature type="domain" description="Glycosyl transferase family 28 C-terminal" evidence="1">
    <location>
        <begin position="243"/>
        <end position="354"/>
    </location>
</feature>
<accession>A0A0F9U793</accession>
<comment type="caution">
    <text evidence="2">The sequence shown here is derived from an EMBL/GenBank/DDBJ whole genome shotgun (WGS) entry which is preliminary data.</text>
</comment>
<evidence type="ECO:0000259" key="1">
    <source>
        <dbReference type="Pfam" id="PF04101"/>
    </source>
</evidence>